<dbReference type="GeneID" id="54403738"/>
<dbReference type="PANTHER" id="PTHR20994">
    <property type="entry name" value="ER MEMBRANE PROTEIN COMPLEX SUBUNIT 6"/>
    <property type="match status" value="1"/>
</dbReference>
<keyword evidence="7 8" id="KW-0472">Membrane</keyword>
<keyword evidence="5" id="KW-0256">Endoplasmic reticulum</keyword>
<dbReference type="InterPro" id="IPR008504">
    <property type="entry name" value="Emc6"/>
</dbReference>
<dbReference type="GO" id="GO:0072546">
    <property type="term" value="C:EMC complex"/>
    <property type="evidence" value="ECO:0007669"/>
    <property type="project" value="InterPro"/>
</dbReference>
<dbReference type="InterPro" id="IPR029008">
    <property type="entry name" value="EMC6-like"/>
</dbReference>
<feature type="transmembrane region" description="Helical" evidence="8">
    <location>
        <begin position="93"/>
        <end position="112"/>
    </location>
</feature>
<evidence type="ECO:0000256" key="8">
    <source>
        <dbReference type="SAM" id="Phobius"/>
    </source>
</evidence>
<proteinExistence type="inferred from homology"/>
<dbReference type="Proteomes" id="UP000799771">
    <property type="component" value="Unassembled WGS sequence"/>
</dbReference>
<accession>A0A6A6AM63</accession>
<comment type="subcellular location">
    <subcellularLocation>
        <location evidence="1">Endoplasmic reticulum membrane</location>
        <topology evidence="1">Multi-pass membrane protein</topology>
    </subcellularLocation>
</comment>
<keyword evidence="4 8" id="KW-0812">Transmembrane</keyword>
<evidence type="ECO:0000256" key="5">
    <source>
        <dbReference type="ARBA" id="ARBA00022824"/>
    </source>
</evidence>
<dbReference type="OrthoDB" id="16510at2759"/>
<dbReference type="Pfam" id="PF07019">
    <property type="entry name" value="EMC6"/>
    <property type="match status" value="1"/>
</dbReference>
<evidence type="ECO:0000256" key="2">
    <source>
        <dbReference type="ARBA" id="ARBA00009436"/>
    </source>
</evidence>
<sequence>MAASAMLDERELAINPIVGTSVQHNTQVVSNIRNLTASLFGVAAGTLGLESYPGFIFYLVGSLFVSVLLFLLKTDGKPGMYFYRPLGELWIGDVFGGASGFVLTWTLFYGLVRA</sequence>
<evidence type="ECO:0000256" key="7">
    <source>
        <dbReference type="ARBA" id="ARBA00023136"/>
    </source>
</evidence>
<comment type="similarity">
    <text evidence="2">Belongs to the EMC6 family.</text>
</comment>
<evidence type="ECO:0000256" key="3">
    <source>
        <dbReference type="ARBA" id="ARBA00020827"/>
    </source>
</evidence>
<dbReference type="PANTHER" id="PTHR20994:SF0">
    <property type="entry name" value="ER MEMBRANE PROTEIN COMPLEX SUBUNIT 6"/>
    <property type="match status" value="1"/>
</dbReference>
<name>A0A6A6AM63_9PLEO</name>
<dbReference type="GO" id="GO:0000045">
    <property type="term" value="P:autophagosome assembly"/>
    <property type="evidence" value="ECO:0007669"/>
    <property type="project" value="TreeGrafter"/>
</dbReference>
<dbReference type="AlphaFoldDB" id="A0A6A6AM63"/>
<protein>
    <recommendedName>
        <fullName evidence="3">ER membrane protein complex subunit 6</fullName>
    </recommendedName>
</protein>
<evidence type="ECO:0000256" key="6">
    <source>
        <dbReference type="ARBA" id="ARBA00022989"/>
    </source>
</evidence>
<reference evidence="9" key="1">
    <citation type="journal article" date="2020" name="Stud. Mycol.">
        <title>101 Dothideomycetes genomes: a test case for predicting lifestyles and emergence of pathogens.</title>
        <authorList>
            <person name="Haridas S."/>
            <person name="Albert R."/>
            <person name="Binder M."/>
            <person name="Bloem J."/>
            <person name="Labutti K."/>
            <person name="Salamov A."/>
            <person name="Andreopoulos B."/>
            <person name="Baker S."/>
            <person name="Barry K."/>
            <person name="Bills G."/>
            <person name="Bluhm B."/>
            <person name="Cannon C."/>
            <person name="Castanera R."/>
            <person name="Culley D."/>
            <person name="Daum C."/>
            <person name="Ezra D."/>
            <person name="Gonzalez J."/>
            <person name="Henrissat B."/>
            <person name="Kuo A."/>
            <person name="Liang C."/>
            <person name="Lipzen A."/>
            <person name="Lutzoni F."/>
            <person name="Magnuson J."/>
            <person name="Mondo S."/>
            <person name="Nolan M."/>
            <person name="Ohm R."/>
            <person name="Pangilinan J."/>
            <person name="Park H.-J."/>
            <person name="Ramirez L."/>
            <person name="Alfaro M."/>
            <person name="Sun H."/>
            <person name="Tritt A."/>
            <person name="Yoshinaga Y."/>
            <person name="Zwiers L.-H."/>
            <person name="Turgeon B."/>
            <person name="Goodwin S."/>
            <person name="Spatafora J."/>
            <person name="Crous P."/>
            <person name="Grigoriev I."/>
        </authorList>
    </citation>
    <scope>NUCLEOTIDE SEQUENCE</scope>
    <source>
        <strain evidence="9">CBS 119687</strain>
    </source>
</reference>
<keyword evidence="10" id="KW-1185">Reference proteome</keyword>
<feature type="transmembrane region" description="Helical" evidence="8">
    <location>
        <begin position="55"/>
        <end position="72"/>
    </location>
</feature>
<organism evidence="9 10">
    <name type="scientific">Dothidotthia symphoricarpi CBS 119687</name>
    <dbReference type="NCBI Taxonomy" id="1392245"/>
    <lineage>
        <taxon>Eukaryota</taxon>
        <taxon>Fungi</taxon>
        <taxon>Dikarya</taxon>
        <taxon>Ascomycota</taxon>
        <taxon>Pezizomycotina</taxon>
        <taxon>Dothideomycetes</taxon>
        <taxon>Pleosporomycetidae</taxon>
        <taxon>Pleosporales</taxon>
        <taxon>Dothidotthiaceae</taxon>
        <taxon>Dothidotthia</taxon>
    </lineage>
</organism>
<evidence type="ECO:0000313" key="9">
    <source>
        <dbReference type="EMBL" id="KAF2133072.1"/>
    </source>
</evidence>
<dbReference type="GO" id="GO:0034975">
    <property type="term" value="P:protein folding in endoplasmic reticulum"/>
    <property type="evidence" value="ECO:0007669"/>
    <property type="project" value="TreeGrafter"/>
</dbReference>
<keyword evidence="6 8" id="KW-1133">Transmembrane helix</keyword>
<evidence type="ECO:0000256" key="1">
    <source>
        <dbReference type="ARBA" id="ARBA00004477"/>
    </source>
</evidence>
<evidence type="ECO:0000313" key="10">
    <source>
        <dbReference type="Proteomes" id="UP000799771"/>
    </source>
</evidence>
<dbReference type="EMBL" id="ML977500">
    <property type="protein sequence ID" value="KAF2133072.1"/>
    <property type="molecule type" value="Genomic_DNA"/>
</dbReference>
<gene>
    <name evidence="9" type="ORF">P153DRAFT_284121</name>
</gene>
<evidence type="ECO:0000256" key="4">
    <source>
        <dbReference type="ARBA" id="ARBA00022692"/>
    </source>
</evidence>
<dbReference type="RefSeq" id="XP_033527459.1">
    <property type="nucleotide sequence ID" value="XM_033663306.1"/>
</dbReference>